<comment type="catalytic activity">
    <reaction evidence="6">
        <text>an epoxide + H2O = an ethanediol</text>
        <dbReference type="Rhea" id="RHEA:19037"/>
        <dbReference type="ChEBI" id="CHEBI:15377"/>
        <dbReference type="ChEBI" id="CHEBI:32955"/>
        <dbReference type="ChEBI" id="CHEBI:140594"/>
        <dbReference type="EC" id="3.3.2.10"/>
    </reaction>
    <physiologicalReaction direction="left-to-right" evidence="6">
        <dbReference type="Rhea" id="RHEA:19038"/>
    </physiologicalReaction>
</comment>
<dbReference type="InterPro" id="IPR029058">
    <property type="entry name" value="AB_hydrolase_fold"/>
</dbReference>
<dbReference type="EC" id="3.3.2.10" evidence="3"/>
<dbReference type="Gene3D" id="3.40.50.1820">
    <property type="entry name" value="alpha/beta hydrolase"/>
    <property type="match status" value="4"/>
</dbReference>
<organism evidence="11 12">
    <name type="scientific">Turnera subulata</name>
    <dbReference type="NCBI Taxonomy" id="218843"/>
    <lineage>
        <taxon>Eukaryota</taxon>
        <taxon>Viridiplantae</taxon>
        <taxon>Streptophyta</taxon>
        <taxon>Embryophyta</taxon>
        <taxon>Tracheophyta</taxon>
        <taxon>Spermatophyta</taxon>
        <taxon>Magnoliopsida</taxon>
        <taxon>eudicotyledons</taxon>
        <taxon>Gunneridae</taxon>
        <taxon>Pentapetalae</taxon>
        <taxon>rosids</taxon>
        <taxon>fabids</taxon>
        <taxon>Malpighiales</taxon>
        <taxon>Passifloraceae</taxon>
        <taxon>Turnera</taxon>
    </lineage>
</organism>
<accession>A0A9Q0GG77</accession>
<comment type="similarity">
    <text evidence="5">Belongs to the AB hydrolase superfamily. Epoxide hydrolase family.</text>
</comment>
<proteinExistence type="inferred from homology"/>
<dbReference type="Pfam" id="PF00561">
    <property type="entry name" value="Abhydrolase_1"/>
    <property type="match status" value="1"/>
</dbReference>
<feature type="domain" description="AB hydrolase-1" evidence="10">
    <location>
        <begin position="627"/>
        <end position="852"/>
    </location>
</feature>
<comment type="catalytic activity">
    <reaction evidence="8">
        <text>(24S)-24,25-epoxycucurbitadienol + H2O = (24R)-24,25-dihydroxycucurbitadienol</text>
        <dbReference type="Rhea" id="RHEA:81855"/>
        <dbReference type="ChEBI" id="CHEBI:15377"/>
        <dbReference type="ChEBI" id="CHEBI:229949"/>
        <dbReference type="ChEBI" id="CHEBI:229950"/>
    </reaction>
    <physiologicalReaction direction="left-to-right" evidence="8">
        <dbReference type="Rhea" id="RHEA:81856"/>
    </physiologicalReaction>
</comment>
<evidence type="ECO:0000256" key="4">
    <source>
        <dbReference type="ARBA" id="ARBA00022801"/>
    </source>
</evidence>
<dbReference type="OrthoDB" id="7130006at2759"/>
<reference evidence="11" key="1">
    <citation type="submission" date="2022-02" db="EMBL/GenBank/DDBJ databases">
        <authorList>
            <person name="Henning P.M."/>
            <person name="McCubbin A.G."/>
            <person name="Shore J.S."/>
        </authorList>
    </citation>
    <scope>NUCLEOTIDE SEQUENCE</scope>
    <source>
        <strain evidence="11">F60SS</strain>
        <tissue evidence="11">Leaves</tissue>
    </source>
</reference>
<dbReference type="InterPro" id="IPR000073">
    <property type="entry name" value="AB_hydrolase_1"/>
</dbReference>
<dbReference type="PRINTS" id="PR00111">
    <property type="entry name" value="ABHYDROLASE"/>
</dbReference>
<comment type="subunit">
    <text evidence="2">Homodimer.</text>
</comment>
<feature type="domain" description="AB hydrolase-1" evidence="9">
    <location>
        <begin position="25"/>
        <end position="137"/>
    </location>
</feature>
<evidence type="ECO:0000256" key="6">
    <source>
        <dbReference type="ARBA" id="ARBA00051067"/>
    </source>
</evidence>
<evidence type="ECO:0000259" key="10">
    <source>
        <dbReference type="Pfam" id="PF12697"/>
    </source>
</evidence>
<sequence length="862" mass="97736">MEKIEHTTVATNGINMHVASIGTGPVILFLHGFPELWYSWRHQLLSLSSLGYRCIAPDLRGYGDTDAPALTSQYTVFHIVGDLVGLLDSLGIEQVYLVGHDWGAWIAWTFALFRPDRIKALVNTSVVFMPRHPQISPLQGFKLLFGDDYYICRFQEPGEAEQGFAQLGTTSLFRRFLASRDPTPPSIPKDIGFGAIPDPSSLPSWLTKEDIDYYATKFNQTGFTGGLNYYRNINLSWELTAPWTGSQIKVPVKFIIGDLDITYNVPGHDWGAIIAWHFCTFRPDRIRALINTSVVFSPRNPQVNPVDYYGASLGDDFYICRFQVAGEAEEDFAKVDTPRMMAKFFTMLPAAPPLIPKGKGFSSLPDPPSLPSWLSQEDINYYASKFDKTGFTGALNYYRALNLTWELTAPWTGIRIKVPVKFIIGDRDLTYHFPGHDWGAIIAWHFCTFRPDRIRALVNTSVPLMPRNPRVNPVDCFRALLGDDFYMCRFQEVGEAEEDFGREDTSRMMTKILTVPLSSALLIPKGRGLSSLPDPPSLPSWLSEADIKYYASKFEKTGFTGALNYYRALNLTWELTAPWTGVQIKVPVKFIIGDQDVTLYFPGFKEYIHEGGFKKDVPLLEEVVVLEETAHFLQQERAEEVFLVGHDWGASMAWNFCLFRPDRVKALVNTSVPFRARNPVSKSVQMLRTLYGDDYYFIRFQEPGEAEGYLAQVDTAKVMKKFLISAFAGPTYITKEKGIETIPDPPSLPSWLTEEDINYYASNFKKTGFTGGLNYYRAYDITWELTAPWNGAAVLVPTKFIVGDQDITYSHPGIDEYVKGEGFKKDVPLLEEVVVMEGVRHFLQQEKPEEVSKHIYDFIKKF</sequence>
<comment type="function">
    <text evidence="7">Epoxide hydrolase involved in the biosynthesis of cucurbitacin and mogroside tetracyclic triterpene natural products (e.g. siamenoside I and mogrosides IV, V and VI). Cucurbitacins have cytotoxic properties and exhibit deterrent taste as a defense barrier against herbivores. Mogrosides are nonsugar highly oxygenated compounds used as high-intensity zero-calorie sweeteners; they also possess pharmacological properties such as regulating immunity, lowering blood sugar and lipid levels, protecting the liver, and acting as antioxidants and antitumor agents. Catalyzes the hydrolysis of aromatic epoxide-containing substrates, such as the conversion of 24,25-epoxycucurbitadienol to 24,25-dihydroxycucurbitadienol.</text>
</comment>
<keyword evidence="12" id="KW-1185">Reference proteome</keyword>
<dbReference type="SUPFAM" id="SSF53474">
    <property type="entry name" value="alpha/beta-Hydrolases"/>
    <property type="match status" value="4"/>
</dbReference>
<comment type="pathway">
    <text evidence="1">Secondary metabolite biosynthesis; terpenoid biosynthesis.</text>
</comment>
<comment type="caution">
    <text evidence="11">The sequence shown here is derived from an EMBL/GenBank/DDBJ whole genome shotgun (WGS) entry which is preliminary data.</text>
</comment>
<keyword evidence="4" id="KW-0378">Hydrolase</keyword>
<gene>
    <name evidence="11" type="ORF">Tsubulata_021571</name>
</gene>
<evidence type="ECO:0000259" key="9">
    <source>
        <dbReference type="Pfam" id="PF00561"/>
    </source>
</evidence>
<dbReference type="Proteomes" id="UP001141552">
    <property type="component" value="Unassembled WGS sequence"/>
</dbReference>
<dbReference type="PANTHER" id="PTHR43329">
    <property type="entry name" value="EPOXIDE HYDROLASE"/>
    <property type="match status" value="1"/>
</dbReference>
<dbReference type="Pfam" id="PF12697">
    <property type="entry name" value="Abhydrolase_6"/>
    <property type="match status" value="1"/>
</dbReference>
<evidence type="ECO:0000313" key="11">
    <source>
        <dbReference type="EMBL" id="KAJ4849297.1"/>
    </source>
</evidence>
<evidence type="ECO:0000256" key="8">
    <source>
        <dbReference type="ARBA" id="ARBA00093212"/>
    </source>
</evidence>
<evidence type="ECO:0000256" key="5">
    <source>
        <dbReference type="ARBA" id="ARBA00038334"/>
    </source>
</evidence>
<evidence type="ECO:0000256" key="3">
    <source>
        <dbReference type="ARBA" id="ARBA00013006"/>
    </source>
</evidence>
<evidence type="ECO:0000256" key="7">
    <source>
        <dbReference type="ARBA" id="ARBA00058358"/>
    </source>
</evidence>
<reference evidence="11" key="2">
    <citation type="journal article" date="2023" name="Plants (Basel)">
        <title>Annotation of the Turnera subulata (Passifloraceae) Draft Genome Reveals the S-Locus Evolved after the Divergence of Turneroideae from Passifloroideae in a Stepwise Manner.</title>
        <authorList>
            <person name="Henning P.M."/>
            <person name="Roalson E.H."/>
            <person name="Mir W."/>
            <person name="McCubbin A.G."/>
            <person name="Shore J.S."/>
        </authorList>
    </citation>
    <scope>NUCLEOTIDE SEQUENCE</scope>
    <source>
        <strain evidence="11">F60SS</strain>
    </source>
</reference>
<evidence type="ECO:0000256" key="1">
    <source>
        <dbReference type="ARBA" id="ARBA00004721"/>
    </source>
</evidence>
<dbReference type="InterPro" id="IPR000639">
    <property type="entry name" value="Epox_hydrolase-like"/>
</dbReference>
<evidence type="ECO:0000256" key="2">
    <source>
        <dbReference type="ARBA" id="ARBA00011738"/>
    </source>
</evidence>
<dbReference type="GO" id="GO:0004301">
    <property type="term" value="F:epoxide hydrolase activity"/>
    <property type="evidence" value="ECO:0007669"/>
    <property type="project" value="UniProtKB-EC"/>
</dbReference>
<dbReference type="FunFam" id="3.40.50.1820:FF:000161">
    <property type="entry name" value="Epoxide hydrolase"/>
    <property type="match status" value="1"/>
</dbReference>
<name>A0A9Q0GG77_9ROSI</name>
<protein>
    <recommendedName>
        <fullName evidence="3">soluble epoxide hydrolase</fullName>
        <ecNumber evidence="3">3.3.2.10</ecNumber>
    </recommendedName>
</protein>
<dbReference type="EMBL" id="JAKUCV010000655">
    <property type="protein sequence ID" value="KAJ4849297.1"/>
    <property type="molecule type" value="Genomic_DNA"/>
</dbReference>
<dbReference type="AlphaFoldDB" id="A0A9Q0GG77"/>
<evidence type="ECO:0000313" key="12">
    <source>
        <dbReference type="Proteomes" id="UP001141552"/>
    </source>
</evidence>
<dbReference type="PRINTS" id="PR00412">
    <property type="entry name" value="EPOXHYDRLASE"/>
</dbReference>